<dbReference type="AlphaFoldDB" id="A0A1I7WP14"/>
<dbReference type="WBParaSite" id="Hba_06828">
    <property type="protein sequence ID" value="Hba_06828"/>
    <property type="gene ID" value="Hba_06828"/>
</dbReference>
<evidence type="ECO:0000313" key="2">
    <source>
        <dbReference type="WBParaSite" id="Hba_06828"/>
    </source>
</evidence>
<sequence>MHIYIYNIKRSDFRNDESKQKWVRGNINVINFDEINYSSDNMTKPYVYSRDQSYVQG</sequence>
<accession>A0A1I7WP14</accession>
<organism evidence="1 2">
    <name type="scientific">Heterorhabditis bacteriophora</name>
    <name type="common">Entomopathogenic nematode worm</name>
    <dbReference type="NCBI Taxonomy" id="37862"/>
    <lineage>
        <taxon>Eukaryota</taxon>
        <taxon>Metazoa</taxon>
        <taxon>Ecdysozoa</taxon>
        <taxon>Nematoda</taxon>
        <taxon>Chromadorea</taxon>
        <taxon>Rhabditida</taxon>
        <taxon>Rhabditina</taxon>
        <taxon>Rhabditomorpha</taxon>
        <taxon>Strongyloidea</taxon>
        <taxon>Heterorhabditidae</taxon>
        <taxon>Heterorhabditis</taxon>
    </lineage>
</organism>
<reference evidence="2" key="1">
    <citation type="submission" date="2016-11" db="UniProtKB">
        <authorList>
            <consortium name="WormBaseParasite"/>
        </authorList>
    </citation>
    <scope>IDENTIFICATION</scope>
</reference>
<proteinExistence type="predicted"/>
<protein>
    <submittedName>
        <fullName evidence="2">Conserved domain protein</fullName>
    </submittedName>
</protein>
<name>A0A1I7WP14_HETBA</name>
<dbReference type="Proteomes" id="UP000095283">
    <property type="component" value="Unplaced"/>
</dbReference>
<keyword evidence="1" id="KW-1185">Reference proteome</keyword>
<evidence type="ECO:0000313" key="1">
    <source>
        <dbReference type="Proteomes" id="UP000095283"/>
    </source>
</evidence>